<keyword evidence="10" id="KW-0752">Steroid biosynthesis</keyword>
<dbReference type="PANTHER" id="PTHR43290:SF2">
    <property type="entry name" value="MEVALONATE KINASE"/>
    <property type="match status" value="1"/>
</dbReference>
<comment type="similarity">
    <text evidence="10">Belongs to the GHMP kinase family. Mevalonate kinase subfamily.</text>
</comment>
<dbReference type="GO" id="GO:0016126">
    <property type="term" value="P:sterol biosynthetic process"/>
    <property type="evidence" value="ECO:0007669"/>
    <property type="project" value="UniProtKB-KW"/>
</dbReference>
<keyword evidence="10" id="KW-1207">Sterol metabolism</keyword>
<comment type="catalytic activity">
    <reaction evidence="10">
        <text>(R)-mevalonate + ATP = (R)-5-phosphomevalonate + ADP + H(+)</text>
        <dbReference type="Rhea" id="RHEA:17065"/>
        <dbReference type="ChEBI" id="CHEBI:15378"/>
        <dbReference type="ChEBI" id="CHEBI:30616"/>
        <dbReference type="ChEBI" id="CHEBI:36464"/>
        <dbReference type="ChEBI" id="CHEBI:58146"/>
        <dbReference type="ChEBI" id="CHEBI:456216"/>
        <dbReference type="EC" id="2.7.1.36"/>
    </reaction>
</comment>
<keyword evidence="8 10" id="KW-0443">Lipid metabolism</keyword>
<evidence type="ECO:0000256" key="6">
    <source>
        <dbReference type="ARBA" id="ARBA00022840"/>
    </source>
</evidence>
<dbReference type="GO" id="GO:0004496">
    <property type="term" value="F:mevalonate kinase activity"/>
    <property type="evidence" value="ECO:0007669"/>
    <property type="project" value="UniProtKB-EC"/>
</dbReference>
<comment type="subcellular location">
    <subcellularLocation>
        <location evidence="10">Cytoplasm</location>
    </subcellularLocation>
</comment>
<dbReference type="SUPFAM" id="SSF55060">
    <property type="entry name" value="GHMP Kinase, C-terminal domain"/>
    <property type="match status" value="1"/>
</dbReference>
<dbReference type="OrthoDB" id="1652964at2759"/>
<evidence type="ECO:0000256" key="3">
    <source>
        <dbReference type="ARBA" id="ARBA00022679"/>
    </source>
</evidence>
<keyword evidence="1 10" id="KW-0963">Cytoplasm</keyword>
<dbReference type="Pfam" id="PF08544">
    <property type="entry name" value="GHMP_kinases_C"/>
    <property type="match status" value="1"/>
</dbReference>
<dbReference type="Gene3D" id="3.30.70.890">
    <property type="entry name" value="GHMP kinase, C-terminal domain"/>
    <property type="match status" value="1"/>
</dbReference>
<dbReference type="SUPFAM" id="SSF54211">
    <property type="entry name" value="Ribosomal protein S5 domain 2-like"/>
    <property type="match status" value="1"/>
</dbReference>
<keyword evidence="13" id="KW-0456">Lyase</keyword>
<evidence type="ECO:0000256" key="9">
    <source>
        <dbReference type="ARBA" id="ARBA00029438"/>
    </source>
</evidence>
<protein>
    <recommendedName>
        <fullName evidence="10">Mevalonate kinase</fullName>
        <shortName evidence="10">MK</shortName>
        <ecNumber evidence="10">2.7.1.36</ecNumber>
    </recommendedName>
</protein>
<keyword evidence="4 10" id="KW-0547">Nucleotide-binding</keyword>
<dbReference type="Gene3D" id="3.30.230.10">
    <property type="match status" value="1"/>
</dbReference>
<evidence type="ECO:0000256" key="4">
    <source>
        <dbReference type="ARBA" id="ARBA00022741"/>
    </source>
</evidence>
<evidence type="ECO:0000256" key="1">
    <source>
        <dbReference type="ARBA" id="ARBA00022490"/>
    </source>
</evidence>
<accession>A0A127Z346</accession>
<dbReference type="InterPro" id="IPR036554">
    <property type="entry name" value="GHMP_kinase_C_sf"/>
</dbReference>
<dbReference type="AlphaFoldDB" id="A0A127Z346"/>
<comment type="function">
    <text evidence="10">Mevalonate kinase; part of the second module of ergosterol biosynthesis pathway that includes the middle steps of the pathway. The second module is carried out in the vacuole and involves the formation of farnesyl diphosphate, which is also an important intermediate in the biosynthesis of ubiquinone, dolichol, heme and prenylated proteins.</text>
</comment>
<dbReference type="GO" id="GO:0004420">
    <property type="term" value="F:hydroxymethylglutaryl-CoA reductase (NADPH) activity"/>
    <property type="evidence" value="ECO:0007669"/>
    <property type="project" value="InterPro"/>
</dbReference>
<keyword evidence="3 10" id="KW-0808">Transferase</keyword>
<gene>
    <name evidence="13" type="ORF">SPSC_03846</name>
</gene>
<evidence type="ECO:0000259" key="12">
    <source>
        <dbReference type="Pfam" id="PF08544"/>
    </source>
</evidence>
<evidence type="ECO:0000259" key="11">
    <source>
        <dbReference type="Pfam" id="PF00288"/>
    </source>
</evidence>
<keyword evidence="7" id="KW-0460">Magnesium</keyword>
<keyword evidence="6 10" id="KW-0067">ATP-binding</keyword>
<dbReference type="Pfam" id="PF00368">
    <property type="entry name" value="HMG-CoA_red"/>
    <property type="match status" value="1"/>
</dbReference>
<keyword evidence="10" id="KW-0756">Sterol biosynthesis</keyword>
<reference evidence="13" key="1">
    <citation type="submission" date="2014-06" db="EMBL/GenBank/DDBJ databases">
        <authorList>
            <person name="Ju J."/>
            <person name="Zhang J."/>
        </authorList>
    </citation>
    <scope>NUCLEOTIDE SEQUENCE</scope>
    <source>
        <strain evidence="13">SscI8</strain>
    </source>
</reference>
<name>A0A127Z346_9BASI</name>
<dbReference type="GO" id="GO:0019287">
    <property type="term" value="P:isopentenyl diphosphate biosynthetic process, mevalonate pathway"/>
    <property type="evidence" value="ECO:0007669"/>
    <property type="project" value="UniProtKB-UniPathway"/>
</dbReference>
<dbReference type="InterPro" id="IPR020568">
    <property type="entry name" value="Ribosomal_Su5_D2-typ_SF"/>
</dbReference>
<dbReference type="InterPro" id="IPR009029">
    <property type="entry name" value="HMG_CoA_Rdtase_sub-bd_dom_sf"/>
</dbReference>
<dbReference type="EMBL" id="LK056673">
    <property type="protein sequence ID" value="CDR88186.1"/>
    <property type="molecule type" value="Genomic_DNA"/>
</dbReference>
<dbReference type="InterPro" id="IPR002202">
    <property type="entry name" value="HMG_CoA_Rdtase"/>
</dbReference>
<proteinExistence type="inferred from homology"/>
<dbReference type="GO" id="GO:0016829">
    <property type="term" value="F:lyase activity"/>
    <property type="evidence" value="ECO:0007669"/>
    <property type="project" value="UniProtKB-KW"/>
</dbReference>
<dbReference type="GO" id="GO:0005829">
    <property type="term" value="C:cytosol"/>
    <property type="evidence" value="ECO:0007669"/>
    <property type="project" value="TreeGrafter"/>
</dbReference>
<comment type="pathway">
    <text evidence="9 10">Isoprenoid biosynthesis; isopentenyl diphosphate biosynthesis via mevalonate pathway; isopentenyl diphosphate from (R)-mevalonate: step 1/3.</text>
</comment>
<dbReference type="InterPro" id="IPR006204">
    <property type="entry name" value="GHMP_kinase_N_dom"/>
</dbReference>
<keyword evidence="10" id="KW-0753">Steroid metabolism</keyword>
<evidence type="ECO:0000256" key="8">
    <source>
        <dbReference type="ARBA" id="ARBA00023098"/>
    </source>
</evidence>
<feature type="domain" description="GHMP kinase C-terminal" evidence="12">
    <location>
        <begin position="301"/>
        <end position="381"/>
    </location>
</feature>
<evidence type="ECO:0000256" key="7">
    <source>
        <dbReference type="ARBA" id="ARBA00022842"/>
    </source>
</evidence>
<dbReference type="InterPro" id="IPR014721">
    <property type="entry name" value="Ribsml_uS5_D2-typ_fold_subgr"/>
</dbReference>
<dbReference type="GO" id="GO:0015936">
    <property type="term" value="P:coenzyme A metabolic process"/>
    <property type="evidence" value="ECO:0007669"/>
    <property type="project" value="InterPro"/>
</dbReference>
<dbReference type="PANTHER" id="PTHR43290">
    <property type="entry name" value="MEVALONATE KINASE"/>
    <property type="match status" value="1"/>
</dbReference>
<dbReference type="Pfam" id="PF00288">
    <property type="entry name" value="GHMP_kinases_N"/>
    <property type="match status" value="1"/>
</dbReference>
<dbReference type="InterPro" id="IPR006205">
    <property type="entry name" value="Mev_gal_kin"/>
</dbReference>
<dbReference type="EC" id="2.7.1.36" evidence="10"/>
<dbReference type="PRINTS" id="PR00959">
    <property type="entry name" value="MEVGALKINASE"/>
</dbReference>
<dbReference type="GO" id="GO:0005524">
    <property type="term" value="F:ATP binding"/>
    <property type="evidence" value="ECO:0007669"/>
    <property type="project" value="UniProtKB-KW"/>
</dbReference>
<feature type="domain" description="GHMP kinase N-terminal" evidence="11">
    <location>
        <begin position="153"/>
        <end position="231"/>
    </location>
</feature>
<dbReference type="UniPathway" id="UPA00057">
    <property type="reaction ID" value="UER00098"/>
</dbReference>
<evidence type="ECO:0000256" key="5">
    <source>
        <dbReference type="ARBA" id="ARBA00022777"/>
    </source>
</evidence>
<evidence type="ECO:0000313" key="13">
    <source>
        <dbReference type="EMBL" id="CDR88186.1"/>
    </source>
</evidence>
<keyword evidence="5 10" id="KW-0418">Kinase</keyword>
<organism evidence="13">
    <name type="scientific">Sporisorium scitamineum</name>
    <dbReference type="NCBI Taxonomy" id="49012"/>
    <lineage>
        <taxon>Eukaryota</taxon>
        <taxon>Fungi</taxon>
        <taxon>Dikarya</taxon>
        <taxon>Basidiomycota</taxon>
        <taxon>Ustilaginomycotina</taxon>
        <taxon>Ustilaginomycetes</taxon>
        <taxon>Ustilaginales</taxon>
        <taxon>Ustilaginaceae</taxon>
        <taxon>Sporisorium</taxon>
    </lineage>
</organism>
<dbReference type="Gene3D" id="1.10.8.660">
    <property type="match status" value="1"/>
</dbReference>
<keyword evidence="2 10" id="KW-0444">Lipid biosynthesis</keyword>
<evidence type="ECO:0000256" key="10">
    <source>
        <dbReference type="RuleBase" id="RU363087"/>
    </source>
</evidence>
<sequence length="400" mass="42531">MVAVGLAQNFAALKALVTKGIQAGHMTLHTRSVMALASTKLELFDAVVKAVMASGEIKLWQAEQLLAKAHAKRWVTCPLELPTAAVASNGYGKLLWVGEHMMVYGSHALTVPIPLAVHAWVSPSQRLGAYLTIPAWGVKQRLHPWVEGHSIGKCLQLIWERLELNVVITVNPEIPQVMGLGSSAALAVAIICGISNYFGLCLAHGAISALAFEAEKVAHRMPSGVDNVLVTIGLPILFRCGSNGPELRLVLVVGPVLLVAGMSHRESLMAATVGQVRKQGERNPALVNCLFDKINHIVLRAAEALSHHDLATLGELMDLNHGLLHALHVSTAEIEQLVHLVCEHGALGAKVTGSRGGCLMVAVCTDSQAANQVAVAMQSHGFKTLLTPLQADEASKVLVP</sequence>
<dbReference type="InterPro" id="IPR013750">
    <property type="entry name" value="GHMP_kinase_C_dom"/>
</dbReference>
<dbReference type="NCBIfam" id="TIGR00549">
    <property type="entry name" value="mevalon_kin"/>
    <property type="match status" value="1"/>
</dbReference>
<dbReference type="SUPFAM" id="SSF56542">
    <property type="entry name" value="Substrate-binding domain of HMG-CoA reductase"/>
    <property type="match status" value="1"/>
</dbReference>
<evidence type="ECO:0000256" key="2">
    <source>
        <dbReference type="ARBA" id="ARBA00022516"/>
    </source>
</evidence>